<dbReference type="Pfam" id="PF00664">
    <property type="entry name" value="ABC_membrane"/>
    <property type="match status" value="1"/>
</dbReference>
<evidence type="ECO:0000313" key="5">
    <source>
        <dbReference type="EMBL" id="SVC80434.1"/>
    </source>
</evidence>
<feature type="non-terminal residue" evidence="5">
    <location>
        <position position="1"/>
    </location>
</feature>
<sequence length="179" mass="19836">VTTATANSAGAQTRLDSEADPNYRIDVSNLDTRVLWRISVIAFRHNWRMGLAACAAVLAGCFQLFVPQFVGQAVDQAQGLLAGAIDVDSRDVARDALFHTALMLMSASVLRGLCTMVQNYQGEAVGQLIGYRLRLDYYRKLQTLSFSWHDRVHSGDLMTRGILDIEGVRLWVDTGIMRS</sequence>
<dbReference type="InterPro" id="IPR011527">
    <property type="entry name" value="ABC1_TM_dom"/>
</dbReference>
<protein>
    <recommendedName>
        <fullName evidence="4">ABC transmembrane type-1 domain-containing protein</fullName>
    </recommendedName>
</protein>
<accession>A0A382Q4D8</accession>
<dbReference type="EMBL" id="UINC01111890">
    <property type="protein sequence ID" value="SVC80434.1"/>
    <property type="molecule type" value="Genomic_DNA"/>
</dbReference>
<dbReference type="PROSITE" id="PS50929">
    <property type="entry name" value="ABC_TM1F"/>
    <property type="match status" value="1"/>
</dbReference>
<gene>
    <name evidence="5" type="ORF">METZ01_LOCUS333288</name>
</gene>
<dbReference type="AlphaFoldDB" id="A0A382Q4D8"/>
<evidence type="ECO:0000256" key="1">
    <source>
        <dbReference type="ARBA" id="ARBA00022692"/>
    </source>
</evidence>
<dbReference type="InterPro" id="IPR036640">
    <property type="entry name" value="ABC1_TM_sf"/>
</dbReference>
<name>A0A382Q4D8_9ZZZZ</name>
<dbReference type="GO" id="GO:0016020">
    <property type="term" value="C:membrane"/>
    <property type="evidence" value="ECO:0007669"/>
    <property type="project" value="InterPro"/>
</dbReference>
<keyword evidence="2" id="KW-1133">Transmembrane helix</keyword>
<organism evidence="5">
    <name type="scientific">marine metagenome</name>
    <dbReference type="NCBI Taxonomy" id="408172"/>
    <lineage>
        <taxon>unclassified sequences</taxon>
        <taxon>metagenomes</taxon>
        <taxon>ecological metagenomes</taxon>
    </lineage>
</organism>
<reference evidence="5" key="1">
    <citation type="submission" date="2018-05" db="EMBL/GenBank/DDBJ databases">
        <authorList>
            <person name="Lanie J.A."/>
            <person name="Ng W.-L."/>
            <person name="Kazmierczak K.M."/>
            <person name="Andrzejewski T.M."/>
            <person name="Davidsen T.M."/>
            <person name="Wayne K.J."/>
            <person name="Tettelin H."/>
            <person name="Glass J.I."/>
            <person name="Rusch D."/>
            <person name="Podicherti R."/>
            <person name="Tsui H.-C.T."/>
            <person name="Winkler M.E."/>
        </authorList>
    </citation>
    <scope>NUCLEOTIDE SEQUENCE</scope>
</reference>
<evidence type="ECO:0000256" key="3">
    <source>
        <dbReference type="ARBA" id="ARBA00023136"/>
    </source>
</evidence>
<dbReference type="GO" id="GO:0005524">
    <property type="term" value="F:ATP binding"/>
    <property type="evidence" value="ECO:0007669"/>
    <property type="project" value="InterPro"/>
</dbReference>
<dbReference type="GO" id="GO:0140359">
    <property type="term" value="F:ABC-type transporter activity"/>
    <property type="evidence" value="ECO:0007669"/>
    <property type="project" value="InterPro"/>
</dbReference>
<dbReference type="Gene3D" id="1.20.1560.10">
    <property type="entry name" value="ABC transporter type 1, transmembrane domain"/>
    <property type="match status" value="1"/>
</dbReference>
<feature type="domain" description="ABC transmembrane type-1" evidence="4">
    <location>
        <begin position="51"/>
        <end position="179"/>
    </location>
</feature>
<evidence type="ECO:0000259" key="4">
    <source>
        <dbReference type="PROSITE" id="PS50929"/>
    </source>
</evidence>
<evidence type="ECO:0000256" key="2">
    <source>
        <dbReference type="ARBA" id="ARBA00022989"/>
    </source>
</evidence>
<proteinExistence type="predicted"/>
<feature type="non-terminal residue" evidence="5">
    <location>
        <position position="179"/>
    </location>
</feature>
<keyword evidence="1" id="KW-0812">Transmembrane</keyword>
<dbReference type="SUPFAM" id="SSF90123">
    <property type="entry name" value="ABC transporter transmembrane region"/>
    <property type="match status" value="1"/>
</dbReference>
<keyword evidence="3" id="KW-0472">Membrane</keyword>